<proteinExistence type="predicted"/>
<dbReference type="Gene3D" id="1.10.443.10">
    <property type="entry name" value="Intergrase catalytic core"/>
    <property type="match status" value="1"/>
</dbReference>
<organism evidence="3 4">
    <name type="scientific">Shouchella miscanthi</name>
    <dbReference type="NCBI Taxonomy" id="2598861"/>
    <lineage>
        <taxon>Bacteria</taxon>
        <taxon>Bacillati</taxon>
        <taxon>Bacillota</taxon>
        <taxon>Bacilli</taxon>
        <taxon>Bacillales</taxon>
        <taxon>Bacillaceae</taxon>
        <taxon>Shouchella</taxon>
    </lineage>
</organism>
<keyword evidence="1" id="KW-0233">DNA recombination</keyword>
<reference evidence="3 4" key="1">
    <citation type="submission" date="2023-03" db="EMBL/GenBank/DDBJ databases">
        <title>Bacillus Genome Sequencing.</title>
        <authorList>
            <person name="Dunlap C."/>
        </authorList>
    </citation>
    <scope>NUCLEOTIDE SEQUENCE [LARGE SCALE GENOMIC DNA]</scope>
    <source>
        <strain evidence="3 4">B-4107</strain>
    </source>
</reference>
<evidence type="ECO:0000259" key="2">
    <source>
        <dbReference type="PROSITE" id="PS51898"/>
    </source>
</evidence>
<evidence type="ECO:0000313" key="3">
    <source>
        <dbReference type="EMBL" id="MED4129765.1"/>
    </source>
</evidence>
<dbReference type="Pfam" id="PF00589">
    <property type="entry name" value="Phage_integrase"/>
    <property type="match status" value="1"/>
</dbReference>
<dbReference type="PROSITE" id="PS51898">
    <property type="entry name" value="TYR_RECOMBINASE"/>
    <property type="match status" value="1"/>
</dbReference>
<dbReference type="InterPro" id="IPR011010">
    <property type="entry name" value="DNA_brk_join_enz"/>
</dbReference>
<keyword evidence="4" id="KW-1185">Reference proteome</keyword>
<gene>
    <name evidence="3" type="ORF">P5F74_16640</name>
</gene>
<sequence>MQQLNYSDARNRLIPRNLAIVLFIRDHGLRPRDIASINMNMLNLSQGIIQLKWEQEVITYNLSEKHVQYIRQYLSDIEKLKRPRYRTKDSLFIAYNNRSEDFQYDYQNEQPKRLSVRGIQEMIKDEVQQAKLRKLSAKHIRNGFILNKLLQGMTNNELLLLLHLNHPLSLYRYKKYLEMHAQNQNKENPKDQGFSQ</sequence>
<dbReference type="Proteomes" id="UP001341820">
    <property type="component" value="Unassembled WGS sequence"/>
</dbReference>
<comment type="caution">
    <text evidence="3">The sequence shown here is derived from an EMBL/GenBank/DDBJ whole genome shotgun (WGS) entry which is preliminary data.</text>
</comment>
<evidence type="ECO:0000256" key="1">
    <source>
        <dbReference type="ARBA" id="ARBA00023172"/>
    </source>
</evidence>
<dbReference type="SUPFAM" id="SSF56349">
    <property type="entry name" value="DNA breaking-rejoining enzymes"/>
    <property type="match status" value="1"/>
</dbReference>
<dbReference type="InterPro" id="IPR013762">
    <property type="entry name" value="Integrase-like_cat_sf"/>
</dbReference>
<dbReference type="InterPro" id="IPR002104">
    <property type="entry name" value="Integrase_catalytic"/>
</dbReference>
<protein>
    <recommendedName>
        <fullName evidence="2">Tyr recombinase domain-containing protein</fullName>
    </recommendedName>
</protein>
<accession>A0ABU6NRC5</accession>
<name>A0ABU6NRC5_9BACI</name>
<feature type="domain" description="Tyr recombinase" evidence="2">
    <location>
        <begin position="1"/>
        <end position="191"/>
    </location>
</feature>
<evidence type="ECO:0000313" key="4">
    <source>
        <dbReference type="Proteomes" id="UP001341820"/>
    </source>
</evidence>
<dbReference type="EMBL" id="JAROAS010000040">
    <property type="protein sequence ID" value="MED4129765.1"/>
    <property type="molecule type" value="Genomic_DNA"/>
</dbReference>